<sequence>GSLMNIIAKIVATLKYIEQVNWCVSKGTQ</sequence>
<dbReference type="AlphaFoldDB" id="A0A382LE82"/>
<accession>A0A382LE82</accession>
<proteinExistence type="predicted"/>
<dbReference type="EMBL" id="UINC01086076">
    <property type="protein sequence ID" value="SVC34195.1"/>
    <property type="molecule type" value="Genomic_DNA"/>
</dbReference>
<protein>
    <submittedName>
        <fullName evidence="1">Uncharacterized protein</fullName>
    </submittedName>
</protein>
<feature type="non-terminal residue" evidence="1">
    <location>
        <position position="1"/>
    </location>
</feature>
<gene>
    <name evidence="1" type="ORF">METZ01_LOCUS287049</name>
</gene>
<reference evidence="1" key="1">
    <citation type="submission" date="2018-05" db="EMBL/GenBank/DDBJ databases">
        <authorList>
            <person name="Lanie J.A."/>
            <person name="Ng W.-L."/>
            <person name="Kazmierczak K.M."/>
            <person name="Andrzejewski T.M."/>
            <person name="Davidsen T.M."/>
            <person name="Wayne K.J."/>
            <person name="Tettelin H."/>
            <person name="Glass J.I."/>
            <person name="Rusch D."/>
            <person name="Podicherti R."/>
            <person name="Tsui H.-C.T."/>
            <person name="Winkler M.E."/>
        </authorList>
    </citation>
    <scope>NUCLEOTIDE SEQUENCE</scope>
</reference>
<name>A0A382LE82_9ZZZZ</name>
<organism evidence="1">
    <name type="scientific">marine metagenome</name>
    <dbReference type="NCBI Taxonomy" id="408172"/>
    <lineage>
        <taxon>unclassified sequences</taxon>
        <taxon>metagenomes</taxon>
        <taxon>ecological metagenomes</taxon>
    </lineage>
</organism>
<evidence type="ECO:0000313" key="1">
    <source>
        <dbReference type="EMBL" id="SVC34195.1"/>
    </source>
</evidence>